<reference evidence="1 2" key="3">
    <citation type="journal article" date="2022" name="Microbiol. Spectr.">
        <title>Folding features and dynamics of 3D genome architecture in plant fungal pathogens.</title>
        <authorList>
            <person name="Xia C."/>
        </authorList>
    </citation>
    <scope>NUCLEOTIDE SEQUENCE [LARGE SCALE GENOMIC DNA]</scope>
    <source>
        <strain evidence="1 2">93-210</strain>
    </source>
</reference>
<name>A0ACC0DS32_9BASI</name>
<keyword evidence="2" id="KW-1185">Reference proteome</keyword>
<evidence type="ECO:0000313" key="1">
    <source>
        <dbReference type="EMBL" id="KAI7938277.1"/>
    </source>
</evidence>
<comment type="caution">
    <text evidence="1">The sequence shown here is derived from an EMBL/GenBank/DDBJ whole genome shotgun (WGS) entry which is preliminary data.</text>
</comment>
<reference evidence="2" key="2">
    <citation type="journal article" date="2018" name="Mol. Plant Microbe Interact.">
        <title>Genome sequence resources for the wheat stripe rust pathogen (Puccinia striiformis f. sp. tritici) and the barley stripe rust pathogen (Puccinia striiformis f. sp. hordei).</title>
        <authorList>
            <person name="Xia C."/>
            <person name="Wang M."/>
            <person name="Yin C."/>
            <person name="Cornejo O.E."/>
            <person name="Hulbert S.H."/>
            <person name="Chen X."/>
        </authorList>
    </citation>
    <scope>NUCLEOTIDE SEQUENCE [LARGE SCALE GENOMIC DNA]</scope>
    <source>
        <strain evidence="2">93-210</strain>
    </source>
</reference>
<gene>
    <name evidence="1" type="ORF">MJO28_015197</name>
</gene>
<sequence>MPPNNRNGSRTDRDGWSKDFDGMEVVDSSNPSTHPGSQTPTQADYSKNPPLSQSQHNPETGFLKIITEIFSKPNNDGSVYIPAEKVKTLSPLLDIENFTSLRTLSMVEQITDRLDSFEKSLKSISHPKPSLPSSAMSWASATKKVKPPHILSHTPTRAPPSNRVLNEFKPAFFIIRKTVPDSNLFFQKSPKEITQIVNDVLADIGAKTDDGKPITIRGTARLPSGDFKFFTHTRFAANWLRENKHEWTSKCDPTLITPPSNFQVILHSVPISFTPSNRASISDLCRENSIDSNVVQSIRWLGHPVEDSKSHGSVVMNLRDKDLANKIAKGHLFYNCLPLTGAQYKRSPLQCFKCLDIGHTAQLCKNNPLCKFCGDGHNSNECESDKNRCPMSYNLPPISPDIDQSTSSSGSSTSSNSINSSSSVFKILQLNCHNGFDVTHNALNSDSNFSVLILQEPWVNPKTYKLPHYVNWTSILDQNHSPIDYNDKHRTCFFISKSFNSSNIHPLPDGSRILSAVDLDLDNEKIKKLRLINLYNPPRTFEGIEVLDKWLNSHNNRHIPSFICMDSNLHHRIWNPSNYRHTHRQAKDLIKVCGKNGFKIISEKGNPTFLNKRTSSTVIDLTWANFAALKFVDSCSTSSSNFSSDHQSIRLHLNFSPNFQPDIRLSFDIKNLDIDKFRVDLSKSLKKFADSQLSNTDEIDDFVFKLTNSFQNSVNCQKKVVKNNSTKIKPWWNKEILSPIIKNRNQARKWMLIAHSVQACDCYQQWQKKFKEKVFELKRDHWRKFLAKSKDHQIFKAYKFTKPSNNGSVAPLLNENDELTSNKEEQARLLFKGTSQVPINCDLDDIQPHSFPNSLSFPDISAIEVDNIISILPKKKACGHDDITNETLSWSKNILLKPLTHLFNACLRLGYFPKFWRHAITVIIRKADKESYAVPGAYRPIALLSCLGKMFESLLTKRITYWAENNDIIAHGHFGGRASRCTDDVNLFLTSWIRKKWQEKKVVSALFLDVKSAYPSVIKERLIDTLIKHDIPSYLAAIIQSLLSDRSTSLCMDDYLSPSFDLHCGLPQGSPLSPILYIIYNSDLLINNSLDLKQNKISLGFIDNVTHFVAEKHLEDGIRELEEEGNRSLRWGKKNNAIFDKKKANFMIFTCRSVNIRPLNFGDLLLHHSKSVKYLGIILDPRLSFRLHLKKVEKCGKNTSEQLSRISRCSFGVGLQQSKNLIISVLRLRVLYGSIIWASKRNEATVKKIISIIENQANRIILGVFKTTPCAVLNRETPLIPFFDILKRKNHLYVGKKLTTPNQHPINRLIKSEINKCPSNHRSSIHNLFDSHLFPEYDLQALETIHHHLFPPWKGFSLNIQNLHIKKEIIKNIVNNQIGEKKSKNENLLFTDGSNIPNKGAASAALLNNSFVFSCRINDADKASAFEAEVQAINIGLELLKNEFVKNNLPFSNQINIYSDNQATLLSISKLPLPKSFQSVFVQIFEKMDFLMNACQFSIKLYWCPAHVGIAENEKVDELAKLATEGDHRFQLEKQKQSLSNIQQIIKSKFTFNKIKKPIIRNHTSLTNTPMKIFAALNCLERGASSIIYQLRSGHSPLNDFLFHIDKIESPDCQFCHCPETVVHFLIHCKRFNEQRKKFRTSLIKNKIKINPNSLKNLLDNTSVFKLLSQFIINTKRFVNIRNYIEEVEK</sequence>
<protein>
    <submittedName>
        <fullName evidence="1">Uncharacterized protein</fullName>
    </submittedName>
</protein>
<dbReference type="EMBL" id="CM045880">
    <property type="protein sequence ID" value="KAI7938277.1"/>
    <property type="molecule type" value="Genomic_DNA"/>
</dbReference>
<organism evidence="1 2">
    <name type="scientific">Puccinia striiformis f. sp. tritici</name>
    <dbReference type="NCBI Taxonomy" id="168172"/>
    <lineage>
        <taxon>Eukaryota</taxon>
        <taxon>Fungi</taxon>
        <taxon>Dikarya</taxon>
        <taxon>Basidiomycota</taxon>
        <taxon>Pucciniomycotina</taxon>
        <taxon>Pucciniomycetes</taxon>
        <taxon>Pucciniales</taxon>
        <taxon>Pucciniaceae</taxon>
        <taxon>Puccinia</taxon>
    </lineage>
</organism>
<proteinExistence type="predicted"/>
<evidence type="ECO:0000313" key="2">
    <source>
        <dbReference type="Proteomes" id="UP001060170"/>
    </source>
</evidence>
<reference evidence="2" key="1">
    <citation type="journal article" date="2018" name="BMC Genomics">
        <title>Genomic insights into host adaptation between the wheat stripe rust pathogen (Puccinia striiformis f. sp. tritici) and the barley stripe rust pathogen (Puccinia striiformis f. sp. hordei).</title>
        <authorList>
            <person name="Xia C."/>
            <person name="Wang M."/>
            <person name="Yin C."/>
            <person name="Cornejo O.E."/>
            <person name="Hulbert S.H."/>
            <person name="Chen X."/>
        </authorList>
    </citation>
    <scope>NUCLEOTIDE SEQUENCE [LARGE SCALE GENOMIC DNA]</scope>
    <source>
        <strain evidence="2">93-210</strain>
    </source>
</reference>
<dbReference type="Proteomes" id="UP001060170">
    <property type="component" value="Chromosome 16"/>
</dbReference>
<accession>A0ACC0DS32</accession>